<name>A0A8S5Q6L6_9VIRU</name>
<sequence length="127" mass="13786">MTPQKKAIELVLDYIQSKLGYSITTQGLPVGGGISAEVQAAKDNGATLNRQRQDRTLPLLLLSKNKTQGVAMEQLFNIGNLISRATKLPQDECVQLMSATVSTDAATVGKVGDFWIYSMIVDVRIAF</sequence>
<organism evidence="1">
    <name type="scientific">Phage sp. ctIHi3</name>
    <dbReference type="NCBI Taxonomy" id="2825791"/>
    <lineage>
        <taxon>Viruses</taxon>
    </lineage>
</organism>
<accession>A0A8S5Q6L6</accession>
<proteinExistence type="predicted"/>
<dbReference type="EMBL" id="BK015582">
    <property type="protein sequence ID" value="DAE14427.1"/>
    <property type="molecule type" value="Genomic_DNA"/>
</dbReference>
<reference evidence="1" key="1">
    <citation type="journal article" date="2021" name="Proc. Natl. Acad. Sci. U.S.A.">
        <title>A Catalog of Tens of Thousands of Viruses from Human Metagenomes Reveals Hidden Associations with Chronic Diseases.</title>
        <authorList>
            <person name="Tisza M.J."/>
            <person name="Buck C.B."/>
        </authorList>
    </citation>
    <scope>NUCLEOTIDE SEQUENCE</scope>
    <source>
        <strain evidence="1">CtIHi3</strain>
    </source>
</reference>
<protein>
    <submittedName>
        <fullName evidence="1">Uncharacterized protein</fullName>
    </submittedName>
</protein>
<evidence type="ECO:0000313" key="1">
    <source>
        <dbReference type="EMBL" id="DAE14427.1"/>
    </source>
</evidence>